<dbReference type="AlphaFoldDB" id="A0AAV8ZFY7"/>
<dbReference type="EMBL" id="JAPWTK010000001">
    <property type="protein sequence ID" value="KAJ8963260.1"/>
    <property type="molecule type" value="Genomic_DNA"/>
</dbReference>
<keyword evidence="2" id="KW-1185">Reference proteome</keyword>
<sequence length="121" mass="13636">MVCKLKAGQEYVFKSGIEVLQIYPRGASSNLKVLEFLNSLLIRGATEDYTFHTERLSAYKTDFSRWQQQKYRTNVNPNHPLLAVDATASSYNWHGNLPINHSENCIAAASRLATFLGLSLD</sequence>
<evidence type="ECO:0000313" key="1">
    <source>
        <dbReference type="EMBL" id="KAJ8963260.1"/>
    </source>
</evidence>
<gene>
    <name evidence="1" type="ORF">NQ318_018727</name>
</gene>
<accession>A0AAV8ZFY7</accession>
<organism evidence="1 2">
    <name type="scientific">Aromia moschata</name>
    <dbReference type="NCBI Taxonomy" id="1265417"/>
    <lineage>
        <taxon>Eukaryota</taxon>
        <taxon>Metazoa</taxon>
        <taxon>Ecdysozoa</taxon>
        <taxon>Arthropoda</taxon>
        <taxon>Hexapoda</taxon>
        <taxon>Insecta</taxon>
        <taxon>Pterygota</taxon>
        <taxon>Neoptera</taxon>
        <taxon>Endopterygota</taxon>
        <taxon>Coleoptera</taxon>
        <taxon>Polyphaga</taxon>
        <taxon>Cucujiformia</taxon>
        <taxon>Chrysomeloidea</taxon>
        <taxon>Cerambycidae</taxon>
        <taxon>Cerambycinae</taxon>
        <taxon>Callichromatini</taxon>
        <taxon>Aromia</taxon>
    </lineage>
</organism>
<comment type="caution">
    <text evidence="1">The sequence shown here is derived from an EMBL/GenBank/DDBJ whole genome shotgun (WGS) entry which is preliminary data.</text>
</comment>
<protein>
    <submittedName>
        <fullName evidence="1">Uncharacterized protein</fullName>
    </submittedName>
</protein>
<proteinExistence type="predicted"/>
<dbReference type="Proteomes" id="UP001162162">
    <property type="component" value="Unassembled WGS sequence"/>
</dbReference>
<name>A0AAV8ZFY7_9CUCU</name>
<evidence type="ECO:0000313" key="2">
    <source>
        <dbReference type="Proteomes" id="UP001162162"/>
    </source>
</evidence>
<reference evidence="1" key="1">
    <citation type="journal article" date="2023" name="Insect Mol. Biol.">
        <title>Genome sequencing provides insights into the evolution of gene families encoding plant cell wall-degrading enzymes in longhorned beetles.</title>
        <authorList>
            <person name="Shin N.R."/>
            <person name="Okamura Y."/>
            <person name="Kirsch R."/>
            <person name="Pauchet Y."/>
        </authorList>
    </citation>
    <scope>NUCLEOTIDE SEQUENCE</scope>
    <source>
        <strain evidence="1">AMC_N1</strain>
    </source>
</reference>